<protein>
    <submittedName>
        <fullName evidence="6">C40 family peptidase</fullName>
    </submittedName>
</protein>
<evidence type="ECO:0000256" key="2">
    <source>
        <dbReference type="ARBA" id="ARBA00022670"/>
    </source>
</evidence>
<evidence type="ECO:0000256" key="3">
    <source>
        <dbReference type="ARBA" id="ARBA00022801"/>
    </source>
</evidence>
<dbReference type="PROSITE" id="PS51935">
    <property type="entry name" value="NLPC_P60"/>
    <property type="match status" value="1"/>
</dbReference>
<dbReference type="PANTHER" id="PTHR47359:SF3">
    <property type="entry name" value="NLP_P60 DOMAIN-CONTAINING PROTEIN-RELATED"/>
    <property type="match status" value="1"/>
</dbReference>
<evidence type="ECO:0000313" key="7">
    <source>
        <dbReference type="Proteomes" id="UP001589532"/>
    </source>
</evidence>
<evidence type="ECO:0000256" key="4">
    <source>
        <dbReference type="ARBA" id="ARBA00022807"/>
    </source>
</evidence>
<sequence length="175" mass="18911">MRRWRSAAVAAALVLAAVTASVPLGLYVSPNIVRIAYEIEQRGIVYSWGGGHDAEPGPSNGTCVGYHGKIKPCPAARTRGLDCSGFARWVYALAHGSDVLGPGNTNDHVRRMRRVVTAIPGDLVFFGKITKKGFKTHHVGIYLGGGKMMDAPETGAEVRVDDIARRKDFAGFYRL</sequence>
<organism evidence="6 7">
    <name type="scientific">Nonomuraea helvata</name>
    <dbReference type="NCBI Taxonomy" id="37484"/>
    <lineage>
        <taxon>Bacteria</taxon>
        <taxon>Bacillati</taxon>
        <taxon>Actinomycetota</taxon>
        <taxon>Actinomycetes</taxon>
        <taxon>Streptosporangiales</taxon>
        <taxon>Streptosporangiaceae</taxon>
        <taxon>Nonomuraea</taxon>
    </lineage>
</organism>
<dbReference type="EMBL" id="JBHMBW010000040">
    <property type="protein sequence ID" value="MFB9628308.1"/>
    <property type="molecule type" value="Genomic_DNA"/>
</dbReference>
<dbReference type="SUPFAM" id="SSF54001">
    <property type="entry name" value="Cysteine proteinases"/>
    <property type="match status" value="1"/>
</dbReference>
<evidence type="ECO:0000256" key="1">
    <source>
        <dbReference type="ARBA" id="ARBA00007074"/>
    </source>
</evidence>
<proteinExistence type="inferred from homology"/>
<dbReference type="Gene3D" id="3.90.1720.10">
    <property type="entry name" value="endopeptidase domain like (from Nostoc punctiforme)"/>
    <property type="match status" value="1"/>
</dbReference>
<gene>
    <name evidence="6" type="ORF">ACFFSA_34925</name>
</gene>
<comment type="similarity">
    <text evidence="1">Belongs to the peptidase C40 family.</text>
</comment>
<evidence type="ECO:0000313" key="6">
    <source>
        <dbReference type="EMBL" id="MFB9628308.1"/>
    </source>
</evidence>
<feature type="domain" description="NlpC/P60" evidence="5">
    <location>
        <begin position="26"/>
        <end position="175"/>
    </location>
</feature>
<keyword evidence="3" id="KW-0378">Hydrolase</keyword>
<dbReference type="PANTHER" id="PTHR47359">
    <property type="entry name" value="PEPTIDOGLYCAN DL-ENDOPEPTIDASE CWLO"/>
    <property type="match status" value="1"/>
</dbReference>
<dbReference type="InterPro" id="IPR038765">
    <property type="entry name" value="Papain-like_cys_pep_sf"/>
</dbReference>
<dbReference type="Proteomes" id="UP001589532">
    <property type="component" value="Unassembled WGS sequence"/>
</dbReference>
<accession>A0ABV5SBW9</accession>
<keyword evidence="2" id="KW-0645">Protease</keyword>
<dbReference type="InterPro" id="IPR000064">
    <property type="entry name" value="NLP_P60_dom"/>
</dbReference>
<evidence type="ECO:0000259" key="5">
    <source>
        <dbReference type="PROSITE" id="PS51935"/>
    </source>
</evidence>
<reference evidence="6 7" key="1">
    <citation type="submission" date="2024-09" db="EMBL/GenBank/DDBJ databases">
        <authorList>
            <person name="Sun Q."/>
            <person name="Mori K."/>
        </authorList>
    </citation>
    <scope>NUCLEOTIDE SEQUENCE [LARGE SCALE GENOMIC DNA]</scope>
    <source>
        <strain evidence="6 7">JCM 3143</strain>
    </source>
</reference>
<keyword evidence="7" id="KW-1185">Reference proteome</keyword>
<comment type="caution">
    <text evidence="6">The sequence shown here is derived from an EMBL/GenBank/DDBJ whole genome shotgun (WGS) entry which is preliminary data.</text>
</comment>
<dbReference type="Pfam" id="PF00877">
    <property type="entry name" value="NLPC_P60"/>
    <property type="match status" value="1"/>
</dbReference>
<dbReference type="InterPro" id="IPR051794">
    <property type="entry name" value="PG_Endopeptidase_C40"/>
</dbReference>
<dbReference type="RefSeq" id="WP_344998265.1">
    <property type="nucleotide sequence ID" value="NZ_BAAAXV010000009.1"/>
</dbReference>
<name>A0ABV5SBW9_9ACTN</name>
<keyword evidence="4" id="KW-0788">Thiol protease</keyword>